<dbReference type="PANTHER" id="PTHR22640">
    <property type="entry name" value="STRUCTURAL MAINTENANCE OF CHROMOSOMES FLEXIBLE HINGE DOMAIN-CONTAINING PROTEIN 1"/>
    <property type="match status" value="1"/>
</dbReference>
<dbReference type="GO" id="GO:0006302">
    <property type="term" value="P:double-strand break repair"/>
    <property type="evidence" value="ECO:0007669"/>
    <property type="project" value="InterPro"/>
</dbReference>
<protein>
    <submittedName>
        <fullName evidence="5">Structural maintenance of chromosomes flexible hinge domain-containing protein 1-like isoform X1</fullName>
    </submittedName>
</protein>
<dbReference type="InterPro" id="IPR058615">
    <property type="entry name" value="Ig_SMCHD1_6th"/>
</dbReference>
<dbReference type="InterPro" id="IPR058613">
    <property type="entry name" value="Ig_SMCHD1_4th"/>
</dbReference>
<accession>A0A6P8HJR6</accession>
<dbReference type="OrthoDB" id="10009947at2759"/>
<dbReference type="GO" id="GO:0005694">
    <property type="term" value="C:chromosome"/>
    <property type="evidence" value="ECO:0007669"/>
    <property type="project" value="InterPro"/>
</dbReference>
<dbReference type="Pfam" id="PF26199">
    <property type="entry name" value="Ig_SMCHD1_8th"/>
    <property type="match status" value="1"/>
</dbReference>
<reference evidence="5" key="1">
    <citation type="submission" date="2025-08" db="UniProtKB">
        <authorList>
            <consortium name="RefSeq"/>
        </authorList>
    </citation>
    <scope>IDENTIFICATION</scope>
    <source>
        <tissue evidence="5">Tentacle</tissue>
    </source>
</reference>
<evidence type="ECO:0000256" key="1">
    <source>
        <dbReference type="SAM" id="Coils"/>
    </source>
</evidence>
<dbReference type="InterPro" id="IPR058616">
    <property type="entry name" value="Ig_SMCHD1_8th"/>
</dbReference>
<name>A0A6P8HJR6_ACTTE</name>
<evidence type="ECO:0000259" key="3">
    <source>
        <dbReference type="SMART" id="SM00968"/>
    </source>
</evidence>
<dbReference type="InterPro" id="IPR036277">
    <property type="entry name" value="SMC_hinge_sf"/>
</dbReference>
<organism evidence="4 5">
    <name type="scientific">Actinia tenebrosa</name>
    <name type="common">Australian red waratah sea anemone</name>
    <dbReference type="NCBI Taxonomy" id="6105"/>
    <lineage>
        <taxon>Eukaryota</taxon>
        <taxon>Metazoa</taxon>
        <taxon>Cnidaria</taxon>
        <taxon>Anthozoa</taxon>
        <taxon>Hexacorallia</taxon>
        <taxon>Actiniaria</taxon>
        <taxon>Actiniidae</taxon>
        <taxon>Actinia</taxon>
    </lineage>
</organism>
<keyword evidence="1" id="KW-0175">Coiled coil</keyword>
<dbReference type="Pfam" id="PF26201">
    <property type="entry name" value="Ig_SMCHD1_7th"/>
    <property type="match status" value="1"/>
</dbReference>
<dbReference type="SUPFAM" id="SSF75553">
    <property type="entry name" value="Smc hinge domain"/>
    <property type="match status" value="1"/>
</dbReference>
<dbReference type="InterPro" id="IPR058614">
    <property type="entry name" value="Ig_SMCHD1_5th"/>
</dbReference>
<dbReference type="Pfam" id="PF26197">
    <property type="entry name" value="Ig_SMCHD1_5th"/>
    <property type="match status" value="1"/>
</dbReference>
<dbReference type="KEGG" id="aten:116290087"/>
<dbReference type="InParanoid" id="A0A6P8HJR6"/>
<evidence type="ECO:0000256" key="2">
    <source>
        <dbReference type="SAM" id="MobiDB-lite"/>
    </source>
</evidence>
<gene>
    <name evidence="5" type="primary">LOC116290087</name>
</gene>
<evidence type="ECO:0000313" key="5">
    <source>
        <dbReference type="RefSeq" id="XP_031552927.1"/>
    </source>
</evidence>
<dbReference type="SUPFAM" id="SSF55874">
    <property type="entry name" value="ATPase domain of HSP90 chaperone/DNA topoisomerase II/histidine kinase"/>
    <property type="match status" value="1"/>
</dbReference>
<feature type="region of interest" description="Disordered" evidence="2">
    <location>
        <begin position="361"/>
        <end position="381"/>
    </location>
</feature>
<dbReference type="GO" id="GO:0005524">
    <property type="term" value="F:ATP binding"/>
    <property type="evidence" value="ECO:0007669"/>
    <property type="project" value="InterPro"/>
</dbReference>
<feature type="region of interest" description="Disordered" evidence="2">
    <location>
        <begin position="2096"/>
        <end position="2136"/>
    </location>
</feature>
<dbReference type="Pfam" id="PF13589">
    <property type="entry name" value="HATPase_c_3"/>
    <property type="match status" value="1"/>
</dbReference>
<dbReference type="PANTHER" id="PTHR22640:SF2">
    <property type="entry name" value="STRUCTURAL MAINTENANCE OF CHROMOSOMES FLEXIBLE HINGE DOMAIN-CONTAINING PROTEIN 1"/>
    <property type="match status" value="1"/>
</dbReference>
<dbReference type="Pfam" id="PF26194">
    <property type="entry name" value="Ig_SMCHD1_1st"/>
    <property type="match status" value="1"/>
</dbReference>
<proteinExistence type="predicted"/>
<dbReference type="InterPro" id="IPR036890">
    <property type="entry name" value="HATPase_C_sf"/>
</dbReference>
<dbReference type="Pfam" id="PF22899">
    <property type="entry name" value="SMCHD1_S5"/>
    <property type="match status" value="1"/>
</dbReference>
<dbReference type="GO" id="GO:0051276">
    <property type="term" value="P:chromosome organization"/>
    <property type="evidence" value="ECO:0007669"/>
    <property type="project" value="InterPro"/>
</dbReference>
<feature type="compositionally biased region" description="Polar residues" evidence="2">
    <location>
        <begin position="2099"/>
        <end position="2114"/>
    </location>
</feature>
<dbReference type="InterPro" id="IPR058612">
    <property type="entry name" value="Ig_SMCHD1_2nd"/>
</dbReference>
<sequence>MTRQHSVTSVKKNITNAVPNGTREQYYANGGRKKTPYKRIKYFRGWMSHIQGNRPVYLDEQVKKKIIDHLEEPTPQGLRRTLKKMKLGKYYKDFKKEGEILQNEEDESIVYVFDRREGNKPEHRVQLGGIFNFAAFREKVCQVLEISSEEKFIFVNTNRQAIEDDKTYESLINDSETIYLLKSVDQELTAPTQERVVFIPHYDTLVKSGMYEYYASEGQNPLPFAFAELVDNALAATAGNEGARSIEVRLMFDDATGRHAVCVMDNGGGMTPRELNNWAIYRLSKFNSAKTNKKPPVDDDVPRSLNSDISYFGVGGKQAIFFIGSATRMVTKTKDCNDVHELSISKEEFERKEKNKESIYSGTIRNRRPGDNSHVPEEEDSVRRLIKEEVDRESFTAVVITGVSSQHSQYLKTQFNQWCRQLAHIYHYYLHGPRGNEVKADKDVDKFKNIDINIVLQEKGKQPKGKALRTVDDDLQTQYIRTSASTFEFRAHVENAGCIEGVLRYHPFLYDRETYPMNESEMKVEEVNASVAADDAMDALEKDSHAPRGYRPIFECYWNGRLIPYTAVDSLEWCQPPKKRTIIPSECYNRFSGVLWTNDAFQVSTNKLTFMDLEVKLKDKNTIFNRVVSSQAKPNGCYSSSSSYGIGLKEQRVQISKAFHDWIKECHENHDKQIKFSNFQGQVKRPELTQKKNQSPWSVFNAIEWDGKVFKAGQLIRTIRTIPYICGTVKRFLLFGDFEGDVFATGGEMEIVQEPVSLYGENKVFPLAKLDRTLTTAQVKKFVEEEESKLPSRLVIAWPEGNKLDNNSKIPAGTTIGAMKVDIVNGKNEPINKLPGDRRKLLVELKVIWHGSDKEGDKVITNLVCQHGGKNWPYWFRKMENITQLGPHSLALQVIVSESSTVQAMKGLPSNRIKFTVTEAKPDKFTFGMLDIPLRVGLPFQIPLNLFDEFNNPSKFSQDILPVLSASGLELSFSGTSSKGNSLIIKGVVAVGTIPSHAGKDFNLKVTLPGLEEDSQSLKIRLLPGPPYKLVATPAEPEITIENGNQLQLNVQVQDKAGNVTVNPRLNVVCKLSSQPNLPTYTGDCSSSGKCSLTGPDISLRLHDNKAMKIKAKIELQHHKEVAPIEKTVIVTPSTNAGQIIVFHQASGSKQKLKLEDGQDLSCVVGSTITGLSFKILDEGDRELPLDNTLINKLKVNWIQKTNKEMLKQGNLPEVKAPTSASESKYCQVHLIGSVGLDFSFTLKPTPDEPFILKCTCANPKLRFGEPLQSEIIVLITDRYGNKITKLPPGALKLFHVSAPGLKEKEVGIGLSQSGSIVIKNIQFESGSLGPKELTIQWEKLKYYLRLEVVAGVPAKLALVNVNTTEPLSVYNNTAIPVPLVVQLCDEMGNAAAEADIKVVLNTDKGVKLTPNALQQKTNAKGQASFGQPVVSAPRGVYGIRIKALCQGRSHLEAPVINLRLEPDPSKPVKLNVTFNKNAPCQVGELLPVVSAHVVAEDDSILKAASAKDVVLKIWHTKDGPPSEKPPPRATTLYPSRKAAGDKEGEFYFRDLKVPDVSGPHCMVVQYGPGGALSLTSKMITFTAQAGPPVRLEPESVPPTPTVSNTSRITGRCLVKTLKLQLKDKYDNLSGEKLQGKVTIKVISIIDGIDEIPSLANASRNNQIEIPLVKGTATVQNLYIQENTNGKDGQEYVLNFQAVLPSKATPHPVPPFTLAFLFYNDVRKQQQMAQLTKERDNLFETIRTYRSLFDTTRQLIQEMRVSVHEAAQEEQKLKAELKKHNVAEQHLGSVRGVESYLATVVKKRDELAKAPRRQCNLNPGPRGDPEILGKVAHLAQVADDDVARVLSWHMASDMDCVVTLTTAKAKEVYRDSNGQQQVLPLDSIYKQRLPEWNRPLPHIRNGPRNYNPPGNPVYARDKLIFPAEAANCKIVFGMLLGDTIILDDLDCANKYRQEVVKYTHCPTILTRSGDRIRSNGKFGGLQNKAPVLERMRGAVFAAPVPTSYSTLSTQIEQLQAYKQAQIKHQQAKSDLELQLQQGQTDQMKIKHRECHDAETQLRMIEERLGMTPTQYDMPASPATMLHTELSTPLSRSAIANGRIQESSSPVLNGTASNTRTRRASPLNSEEPRSSKRIRKS</sequence>
<feature type="unsure residue" description="D or N" evidence="5">
    <location>
        <position position="1104"/>
    </location>
</feature>
<dbReference type="InterPro" id="IPR055109">
    <property type="entry name" value="SMCHD1_S5"/>
</dbReference>
<feature type="compositionally biased region" description="Basic and acidic residues" evidence="2">
    <location>
        <begin position="368"/>
        <end position="381"/>
    </location>
</feature>
<dbReference type="InterPro" id="IPR010935">
    <property type="entry name" value="SMC_hinge"/>
</dbReference>
<dbReference type="SMART" id="SM00968">
    <property type="entry name" value="SMC_hinge"/>
    <property type="match status" value="1"/>
</dbReference>
<dbReference type="Proteomes" id="UP000515163">
    <property type="component" value="Unplaced"/>
</dbReference>
<feature type="coiled-coil region" evidence="1">
    <location>
        <begin position="1756"/>
        <end position="1783"/>
    </location>
</feature>
<dbReference type="RefSeq" id="XP_031552927.1">
    <property type="nucleotide sequence ID" value="XM_031697067.1"/>
</dbReference>
<dbReference type="Pfam" id="PF26195">
    <property type="entry name" value="Ig_SMCHD1_2nd"/>
    <property type="match status" value="1"/>
</dbReference>
<dbReference type="Gene3D" id="3.30.565.10">
    <property type="entry name" value="Histidine kinase-like ATPase, C-terminal domain"/>
    <property type="match status" value="1"/>
</dbReference>
<dbReference type="FunCoup" id="A0A6P8HJR6">
    <property type="interactions" value="1332"/>
</dbReference>
<dbReference type="Pfam" id="PF26198">
    <property type="entry name" value="Ig_SMCHD1_6th"/>
    <property type="match status" value="1"/>
</dbReference>
<dbReference type="InterPro" id="IPR038892">
    <property type="entry name" value="SMCHD1"/>
</dbReference>
<keyword evidence="4" id="KW-1185">Reference proteome</keyword>
<evidence type="ECO:0000313" key="4">
    <source>
        <dbReference type="Proteomes" id="UP000515163"/>
    </source>
</evidence>
<dbReference type="Pfam" id="PF06470">
    <property type="entry name" value="SMC_hinge"/>
    <property type="match status" value="1"/>
</dbReference>
<feature type="domain" description="SMC hinge" evidence="3">
    <location>
        <begin position="1825"/>
        <end position="1952"/>
    </location>
</feature>
<dbReference type="InterPro" id="IPR058617">
    <property type="entry name" value="Ig_SMCHD1_7th"/>
</dbReference>
<dbReference type="InterPro" id="IPR058611">
    <property type="entry name" value="Ig_SMCHD1_1st"/>
</dbReference>
<dbReference type="Pfam" id="PF26196">
    <property type="entry name" value="Ig_SMCHD1_4th"/>
    <property type="match status" value="1"/>
</dbReference>